<proteinExistence type="predicted"/>
<keyword evidence="5" id="KW-1185">Reference proteome</keyword>
<dbReference type="InterPro" id="IPR001849">
    <property type="entry name" value="PH_domain"/>
</dbReference>
<feature type="region of interest" description="Disordered" evidence="1">
    <location>
        <begin position="106"/>
        <end position="313"/>
    </location>
</feature>
<evidence type="ECO:0000313" key="5">
    <source>
        <dbReference type="Proteomes" id="UP001152320"/>
    </source>
</evidence>
<dbReference type="SUPFAM" id="SSF54236">
    <property type="entry name" value="Ubiquitin-like"/>
    <property type="match status" value="1"/>
</dbReference>
<evidence type="ECO:0000256" key="1">
    <source>
        <dbReference type="SAM" id="MobiDB-lite"/>
    </source>
</evidence>
<dbReference type="PROSITE" id="PS50200">
    <property type="entry name" value="RA"/>
    <property type="match status" value="1"/>
</dbReference>
<evidence type="ECO:0000259" key="2">
    <source>
        <dbReference type="PROSITE" id="PS50003"/>
    </source>
</evidence>
<dbReference type="InterPro" id="IPR039664">
    <property type="entry name" value="GRB/APBB1IP"/>
</dbReference>
<feature type="compositionally biased region" description="Pro residues" evidence="1">
    <location>
        <begin position="139"/>
        <end position="153"/>
    </location>
</feature>
<dbReference type="Gene3D" id="3.10.20.90">
    <property type="entry name" value="Phosphatidylinositol 3-kinase Catalytic Subunit, Chain A, domain 1"/>
    <property type="match status" value="1"/>
</dbReference>
<dbReference type="Gene3D" id="2.30.29.30">
    <property type="entry name" value="Pleckstrin-homology domain (PH domain)/Phosphotyrosine-binding domain (PTB)"/>
    <property type="match status" value="1"/>
</dbReference>
<feature type="compositionally biased region" description="Polar residues" evidence="1">
    <location>
        <begin position="106"/>
        <end position="138"/>
    </location>
</feature>
<dbReference type="Proteomes" id="UP001152320">
    <property type="component" value="Chromosome 18"/>
</dbReference>
<dbReference type="SUPFAM" id="SSF101447">
    <property type="entry name" value="Formin homology 2 domain (FH2 domain)"/>
    <property type="match status" value="1"/>
</dbReference>
<reference evidence="4" key="1">
    <citation type="submission" date="2021-10" db="EMBL/GenBank/DDBJ databases">
        <title>Tropical sea cucumber genome reveals ecological adaptation and Cuvierian tubules defense mechanism.</title>
        <authorList>
            <person name="Chen T."/>
        </authorList>
    </citation>
    <scope>NUCLEOTIDE SEQUENCE</scope>
    <source>
        <strain evidence="4">Nanhai2018</strain>
        <tissue evidence="4">Muscle</tissue>
    </source>
</reference>
<feature type="compositionally biased region" description="Pro residues" evidence="1">
    <location>
        <begin position="206"/>
        <end position="220"/>
    </location>
</feature>
<dbReference type="GO" id="GO:0005886">
    <property type="term" value="C:plasma membrane"/>
    <property type="evidence" value="ECO:0007669"/>
    <property type="project" value="TreeGrafter"/>
</dbReference>
<dbReference type="InterPro" id="IPR011993">
    <property type="entry name" value="PH-like_dom_sf"/>
</dbReference>
<feature type="compositionally biased region" description="Low complexity" evidence="1">
    <location>
        <begin position="261"/>
        <end position="272"/>
    </location>
</feature>
<dbReference type="GO" id="GO:0007165">
    <property type="term" value="P:signal transduction"/>
    <property type="evidence" value="ECO:0007669"/>
    <property type="project" value="InterPro"/>
</dbReference>
<evidence type="ECO:0000259" key="3">
    <source>
        <dbReference type="PROSITE" id="PS50200"/>
    </source>
</evidence>
<dbReference type="SUPFAM" id="SSF50729">
    <property type="entry name" value="PH domain-like"/>
    <property type="match status" value="1"/>
</dbReference>
<dbReference type="PROSITE" id="PS50003">
    <property type="entry name" value="PH_DOMAIN"/>
    <property type="match status" value="1"/>
</dbReference>
<feature type="compositionally biased region" description="Polar residues" evidence="1">
    <location>
        <begin position="226"/>
        <end position="260"/>
    </location>
</feature>
<dbReference type="GO" id="GO:0005829">
    <property type="term" value="C:cytosol"/>
    <property type="evidence" value="ECO:0007669"/>
    <property type="project" value="TreeGrafter"/>
</dbReference>
<organism evidence="4 5">
    <name type="scientific">Holothuria leucospilota</name>
    <name type="common">Black long sea cucumber</name>
    <name type="synonym">Mertensiothuria leucospilota</name>
    <dbReference type="NCBI Taxonomy" id="206669"/>
    <lineage>
        <taxon>Eukaryota</taxon>
        <taxon>Metazoa</taxon>
        <taxon>Echinodermata</taxon>
        <taxon>Eleutherozoa</taxon>
        <taxon>Echinozoa</taxon>
        <taxon>Holothuroidea</taxon>
        <taxon>Aspidochirotacea</taxon>
        <taxon>Aspidochirotida</taxon>
        <taxon>Holothuriidae</taxon>
        <taxon>Holothuria</taxon>
    </lineage>
</organism>
<gene>
    <name evidence="4" type="ORF">HOLleu_35455</name>
</gene>
<name>A0A9Q0YPG1_HOLLE</name>
<dbReference type="EMBL" id="JAIZAY010000018">
    <property type="protein sequence ID" value="KAJ8025286.1"/>
    <property type="molecule type" value="Genomic_DNA"/>
</dbReference>
<dbReference type="AlphaFoldDB" id="A0A9Q0YPG1"/>
<comment type="caution">
    <text evidence="4">The sequence shown here is derived from an EMBL/GenBank/DDBJ whole genome shotgun (WGS) entry which is preliminary data.</text>
</comment>
<feature type="domain" description="Ras-associating" evidence="3">
    <location>
        <begin position="360"/>
        <end position="447"/>
    </location>
</feature>
<dbReference type="InterPro" id="IPR000159">
    <property type="entry name" value="RA_dom"/>
</dbReference>
<accession>A0A9Q0YPG1</accession>
<feature type="compositionally biased region" description="Acidic residues" evidence="1">
    <location>
        <begin position="154"/>
        <end position="165"/>
    </location>
</feature>
<feature type="domain" description="PH" evidence="2">
    <location>
        <begin position="491"/>
        <end position="532"/>
    </location>
</feature>
<protein>
    <submittedName>
        <fullName evidence="4">Ras-associated and pleckstrin-likey domains-containing protein 1</fullName>
    </submittedName>
</protein>
<feature type="compositionally biased region" description="Polar residues" evidence="1">
    <location>
        <begin position="303"/>
        <end position="313"/>
    </location>
</feature>
<dbReference type="PANTHER" id="PTHR11243">
    <property type="entry name" value="GROWTH FACTOR RECEPTOR-BOUND PROTEIN"/>
    <property type="match status" value="1"/>
</dbReference>
<dbReference type="InterPro" id="IPR029071">
    <property type="entry name" value="Ubiquitin-like_domsf"/>
</dbReference>
<evidence type="ECO:0000313" key="4">
    <source>
        <dbReference type="EMBL" id="KAJ8025286.1"/>
    </source>
</evidence>
<dbReference type="Pfam" id="PF21989">
    <property type="entry name" value="RA_2"/>
    <property type="match status" value="1"/>
</dbReference>
<dbReference type="OrthoDB" id="6235964at2759"/>
<dbReference type="PANTHER" id="PTHR11243:SF23">
    <property type="entry name" value="LD06925P"/>
    <property type="match status" value="1"/>
</dbReference>
<sequence>MEAEPDSDQEQDIDQVLGAWLGELENMTKQMDAEVIDVNLPTSPLPQPSYDILDNFRFSQFNLETQVSIGGSSDGAAKCLQSLEEEDTQDVDLDALLGDLCEMEQSLQEQISKGPQPTTQVEAVSTVSDPMSPESSATRPPPPPLPPPPPPPPADDDTIDADFNDDLPPPPPDDDPSIECGTAPLPPPPPDMDETHTDESVTQSSAPPPPPPPPPPPMPPSESKTEGNSKQVPESLSLISPSNSTTTVSESTHDGTGSPDSTRTTSTQSAQSPIQSPKQGPIVEVTPSSPARAVLSPKAPVSPSFQSQPANLSKSVRVKLKEIEDQLESDPSLTEEERQAKIKAEKIKIALEKLKKANIQKLIVRVYTDDGGSKTVFLDETMSCRMATSMMVEKNHLEYKPDLCILEQIPDLYMERIVEDHESLINDVLINWKRETTNRVLFSERKEKYAIFRNPQNYLLSSSSSQAAHEFAEKSKEVLIKEFFADTGSQVPEVDGVLWMKAEGKKSWKRFYFILRASGLYFSPKGKSKVEY</sequence>